<comment type="caution">
    <text evidence="2">The sequence shown here is derived from an EMBL/GenBank/DDBJ whole genome shotgun (WGS) entry which is preliminary data.</text>
</comment>
<keyword evidence="2" id="KW-0503">Monooxygenase</keyword>
<dbReference type="RefSeq" id="WP_084886215.1">
    <property type="nucleotide sequence ID" value="NZ_JBLEZF010000003.1"/>
</dbReference>
<dbReference type="InterPro" id="IPR011008">
    <property type="entry name" value="Dimeric_a/b-barrel"/>
</dbReference>
<reference evidence="2 3" key="1">
    <citation type="journal article" date="2017" name="Antonie Van Leeuwenhoek">
        <title>Phylogenomic resolution of the bacterial genus Pantoea and its relationship with Erwinia and Tatumella.</title>
        <authorList>
            <person name="Palmer M."/>
            <person name="Steenkamp E.T."/>
            <person name="Coetzee M.P."/>
            <person name="Chan W.Y."/>
            <person name="van Zyl E."/>
            <person name="De Maayer P."/>
            <person name="Coutinho T.A."/>
            <person name="Blom J."/>
            <person name="Smits T.H."/>
            <person name="Duffy B."/>
            <person name="Venter S.N."/>
        </authorList>
    </citation>
    <scope>NUCLEOTIDE SEQUENCE [LARGE SCALE GENOMIC DNA]</scope>
    <source>
        <strain evidence="2 3">LMG 5345</strain>
    </source>
</reference>
<evidence type="ECO:0000259" key="1">
    <source>
        <dbReference type="PROSITE" id="PS51725"/>
    </source>
</evidence>
<dbReference type="SUPFAM" id="SSF54909">
    <property type="entry name" value="Dimeric alpha+beta barrel"/>
    <property type="match status" value="1"/>
</dbReference>
<dbReference type="PROSITE" id="PS51725">
    <property type="entry name" value="ABM"/>
    <property type="match status" value="1"/>
</dbReference>
<evidence type="ECO:0000313" key="2">
    <source>
        <dbReference type="EMBL" id="ORM90858.1"/>
    </source>
</evidence>
<dbReference type="PANTHER" id="PTHR40624">
    <property type="entry name" value="BIOSYNTHESIS MONOOXYGENASE, PUTATIVE (AFU_ORTHOLOGUE AFUA_1G12025)-RELATED"/>
    <property type="match status" value="1"/>
</dbReference>
<dbReference type="Pfam" id="PF03992">
    <property type="entry name" value="ABM"/>
    <property type="match status" value="1"/>
</dbReference>
<proteinExistence type="predicted"/>
<dbReference type="EMBL" id="MLJJ01000055">
    <property type="protein sequence ID" value="ORM90858.1"/>
    <property type="molecule type" value="Genomic_DNA"/>
</dbReference>
<sequence length="98" mass="10626">MISITAVITVKAGYERVMADALLEVAAHVRENEPGTQGFYISQDSSNPCVFTTYERFTDVGAMDTHNNSAVVARFFDIAKPILAADVILVTANEVSTK</sequence>
<evidence type="ECO:0000313" key="3">
    <source>
        <dbReference type="Proteomes" id="UP000193785"/>
    </source>
</evidence>
<gene>
    <name evidence="2" type="ORF">HA46_19105</name>
</gene>
<keyword evidence="3" id="KW-1185">Reference proteome</keyword>
<dbReference type="GO" id="GO:0004497">
    <property type="term" value="F:monooxygenase activity"/>
    <property type="evidence" value="ECO:0007669"/>
    <property type="project" value="UniProtKB-KW"/>
</dbReference>
<dbReference type="PANTHER" id="PTHR40624:SF1">
    <property type="entry name" value="BIOSYNTHESIS MONOOXYGENASE, PUTATIVE (AFU_ORTHOLOGUE AFUA_1G12025)-RELATED"/>
    <property type="match status" value="1"/>
</dbReference>
<accession>A0ABX3UMC0</accession>
<name>A0ABX3UMC0_9GAMM</name>
<protein>
    <submittedName>
        <fullName evidence="2">Antibiotic biosynthesis monooxygenase</fullName>
    </submittedName>
</protein>
<organism evidence="2 3">
    <name type="scientific">Pantoea septica</name>
    <dbReference type="NCBI Taxonomy" id="472695"/>
    <lineage>
        <taxon>Bacteria</taxon>
        <taxon>Pseudomonadati</taxon>
        <taxon>Pseudomonadota</taxon>
        <taxon>Gammaproteobacteria</taxon>
        <taxon>Enterobacterales</taxon>
        <taxon>Erwiniaceae</taxon>
        <taxon>Pantoea</taxon>
    </lineage>
</organism>
<dbReference type="InterPro" id="IPR007138">
    <property type="entry name" value="ABM_dom"/>
</dbReference>
<keyword evidence="2" id="KW-0560">Oxidoreductase</keyword>
<dbReference type="Gene3D" id="3.30.70.100">
    <property type="match status" value="1"/>
</dbReference>
<dbReference type="Proteomes" id="UP000193785">
    <property type="component" value="Unassembled WGS sequence"/>
</dbReference>
<feature type="domain" description="ABM" evidence="1">
    <location>
        <begin position="2"/>
        <end position="91"/>
    </location>
</feature>